<reference evidence="3 4" key="1">
    <citation type="submission" date="2020-06" db="EMBL/GenBank/DDBJ databases">
        <title>Genome mining for natural products.</title>
        <authorList>
            <person name="Zhang B."/>
            <person name="Shi J."/>
            <person name="Ge H."/>
        </authorList>
    </citation>
    <scope>NUCLEOTIDE SEQUENCE [LARGE SCALE GENOMIC DNA]</scope>
    <source>
        <strain evidence="3 4">NA00687</strain>
    </source>
</reference>
<protein>
    <recommendedName>
        <fullName evidence="2">A-factor biosynthesis hotdog domain-containing protein</fullName>
    </recommendedName>
</protein>
<evidence type="ECO:0000256" key="1">
    <source>
        <dbReference type="SAM" id="MobiDB-lite"/>
    </source>
</evidence>
<name>A0A7H8NFE1_9ACTN</name>
<sequence>MRSDAAASPGGPAAEGATSHLIHRPRSSEHYLLDAPCTGEEHFVLVSRTPLGHPLFNDGPGHFHDIQGTAEMARQVGEFIGHQFFGLPAEQHAAFARLHLRITHLAAWRARPEQADLTVRVRARPTEVVRGVPRGVELRSELSLDDVECATGTASLAFLPPDPPLQYAPPPRPAVPSPEEREDGDAYGAPQRPAAAAEVGRGSPANVVVSEPAEAAPYGRFVTQLLASTYHRVFAAESGDHLSGMLLLEAMRQTALLAAGRTYGLTPSRATMATSRVLFRARAEPGLPLTCTAVPGPLGRDAQQRPSVPVTVTLTQYGRRVAEATSTVLQDF</sequence>
<accession>A0A7H8NFE1</accession>
<proteinExistence type="predicted"/>
<feature type="domain" description="A-factor biosynthesis hotdog" evidence="2">
    <location>
        <begin position="22"/>
        <end position="154"/>
    </location>
</feature>
<feature type="domain" description="A-factor biosynthesis hotdog" evidence="2">
    <location>
        <begin position="199"/>
        <end position="328"/>
    </location>
</feature>
<dbReference type="Pfam" id="PF03756">
    <property type="entry name" value="AfsA"/>
    <property type="match status" value="2"/>
</dbReference>
<organism evidence="3 4">
    <name type="scientific">Streptomyces buecherae</name>
    <dbReference type="NCBI Taxonomy" id="2763006"/>
    <lineage>
        <taxon>Bacteria</taxon>
        <taxon>Bacillati</taxon>
        <taxon>Actinomycetota</taxon>
        <taxon>Actinomycetes</taxon>
        <taxon>Kitasatosporales</taxon>
        <taxon>Streptomycetaceae</taxon>
        <taxon>Streptomyces</taxon>
    </lineage>
</organism>
<dbReference type="AlphaFoldDB" id="A0A7H8NFE1"/>
<keyword evidence="4" id="KW-1185">Reference proteome</keyword>
<feature type="compositionally biased region" description="Low complexity" evidence="1">
    <location>
        <begin position="1"/>
        <end position="17"/>
    </location>
</feature>
<feature type="region of interest" description="Disordered" evidence="1">
    <location>
        <begin position="1"/>
        <end position="20"/>
    </location>
</feature>
<gene>
    <name evidence="3" type="ORF">HUT08_30760</name>
</gene>
<dbReference type="Proteomes" id="UP000509303">
    <property type="component" value="Chromosome"/>
</dbReference>
<feature type="compositionally biased region" description="Low complexity" evidence="1">
    <location>
        <begin position="186"/>
        <end position="197"/>
    </location>
</feature>
<dbReference type="RefSeq" id="WP_176164904.1">
    <property type="nucleotide sequence ID" value="NZ_CP054929.1"/>
</dbReference>
<evidence type="ECO:0000259" key="2">
    <source>
        <dbReference type="Pfam" id="PF03756"/>
    </source>
</evidence>
<feature type="region of interest" description="Disordered" evidence="1">
    <location>
        <begin position="160"/>
        <end position="203"/>
    </location>
</feature>
<feature type="compositionally biased region" description="Pro residues" evidence="1">
    <location>
        <begin position="160"/>
        <end position="176"/>
    </location>
</feature>
<dbReference type="InterPro" id="IPR005509">
    <property type="entry name" value="AfsA_hotdog_dom"/>
</dbReference>
<evidence type="ECO:0000313" key="4">
    <source>
        <dbReference type="Proteomes" id="UP000509303"/>
    </source>
</evidence>
<dbReference type="EMBL" id="CP054929">
    <property type="protein sequence ID" value="QKW53195.1"/>
    <property type="molecule type" value="Genomic_DNA"/>
</dbReference>
<evidence type="ECO:0000313" key="3">
    <source>
        <dbReference type="EMBL" id="QKW53195.1"/>
    </source>
</evidence>